<keyword evidence="3 6" id="KW-0812">Transmembrane</keyword>
<feature type="transmembrane region" description="Helical" evidence="6">
    <location>
        <begin position="7"/>
        <end position="31"/>
    </location>
</feature>
<protein>
    <recommendedName>
        <fullName evidence="7">VTT domain-containing protein</fullName>
    </recommendedName>
</protein>
<evidence type="ECO:0000256" key="6">
    <source>
        <dbReference type="SAM" id="Phobius"/>
    </source>
</evidence>
<dbReference type="PATRIC" id="fig|1618669.3.peg.199"/>
<evidence type="ECO:0000313" key="8">
    <source>
        <dbReference type="EMBL" id="KKW09311.1"/>
    </source>
</evidence>
<gene>
    <name evidence="8" type="ORF">UY44_C0004G0026</name>
</gene>
<dbReference type="PANTHER" id="PTHR42709:SF6">
    <property type="entry name" value="UNDECAPRENYL PHOSPHATE TRANSPORTER A"/>
    <property type="match status" value="1"/>
</dbReference>
<dbReference type="EMBL" id="LCPZ01000004">
    <property type="protein sequence ID" value="KKW09311.1"/>
    <property type="molecule type" value="Genomic_DNA"/>
</dbReference>
<dbReference type="Pfam" id="PF09335">
    <property type="entry name" value="VTT_dom"/>
    <property type="match status" value="1"/>
</dbReference>
<feature type="transmembrane region" description="Helical" evidence="6">
    <location>
        <begin position="58"/>
        <end position="80"/>
    </location>
</feature>
<evidence type="ECO:0000256" key="1">
    <source>
        <dbReference type="ARBA" id="ARBA00004651"/>
    </source>
</evidence>
<dbReference type="Proteomes" id="UP000033965">
    <property type="component" value="Unassembled WGS sequence"/>
</dbReference>
<dbReference type="PANTHER" id="PTHR42709">
    <property type="entry name" value="ALKALINE PHOSPHATASE LIKE PROTEIN"/>
    <property type="match status" value="1"/>
</dbReference>
<dbReference type="InterPro" id="IPR051311">
    <property type="entry name" value="DedA_domain"/>
</dbReference>
<keyword evidence="4 6" id="KW-1133">Transmembrane helix</keyword>
<keyword evidence="2" id="KW-1003">Cell membrane</keyword>
<proteinExistence type="predicted"/>
<evidence type="ECO:0000256" key="5">
    <source>
        <dbReference type="ARBA" id="ARBA00023136"/>
    </source>
</evidence>
<feature type="domain" description="VTT" evidence="7">
    <location>
        <begin position="39"/>
        <end position="163"/>
    </location>
</feature>
<name>A0A0G1VS75_9BACT</name>
<accession>A0A0G1VS75</accession>
<feature type="transmembrane region" description="Helical" evidence="6">
    <location>
        <begin position="144"/>
        <end position="164"/>
    </location>
</feature>
<keyword evidence="5 6" id="KW-0472">Membrane</keyword>
<organism evidence="8 9">
    <name type="scientific">Candidatus Kaiserbacteria bacterium GW2011_GWA2_49_19</name>
    <dbReference type="NCBI Taxonomy" id="1618669"/>
    <lineage>
        <taxon>Bacteria</taxon>
        <taxon>Candidatus Kaiseribacteriota</taxon>
    </lineage>
</organism>
<evidence type="ECO:0000259" key="7">
    <source>
        <dbReference type="Pfam" id="PF09335"/>
    </source>
</evidence>
<dbReference type="GO" id="GO:0005886">
    <property type="term" value="C:plasma membrane"/>
    <property type="evidence" value="ECO:0007669"/>
    <property type="project" value="UniProtKB-SubCell"/>
</dbReference>
<comment type="subcellular location">
    <subcellularLocation>
        <location evidence="1">Cell membrane</location>
        <topology evidence="1">Multi-pass membrane protein</topology>
    </subcellularLocation>
</comment>
<sequence>MITKIIDILAAVVVGVIGFLGYGGIFLLMFLESCGVPMPSEVIMPFSGFLVFKGEMNLMAITLVGTLGNVAGSLLAYWIGAKGGRPLIEKYGKYILISRHDLDLADRLFAKYGQLVVFFGRLLPVIRTYISFPAGIAKMDVKKFVFYTTLGALPWVWIFGWLGVKMGENWENIRATLHNFDVSIALLVVVAVGWYIWRHLKNKKKYA</sequence>
<comment type="caution">
    <text evidence="8">The sequence shown here is derived from an EMBL/GenBank/DDBJ whole genome shotgun (WGS) entry which is preliminary data.</text>
</comment>
<dbReference type="InterPro" id="IPR032816">
    <property type="entry name" value="VTT_dom"/>
</dbReference>
<feature type="transmembrane region" description="Helical" evidence="6">
    <location>
        <begin position="176"/>
        <end position="197"/>
    </location>
</feature>
<dbReference type="AlphaFoldDB" id="A0A0G1VS75"/>
<evidence type="ECO:0000256" key="3">
    <source>
        <dbReference type="ARBA" id="ARBA00022692"/>
    </source>
</evidence>
<evidence type="ECO:0000256" key="2">
    <source>
        <dbReference type="ARBA" id="ARBA00022475"/>
    </source>
</evidence>
<evidence type="ECO:0000256" key="4">
    <source>
        <dbReference type="ARBA" id="ARBA00022989"/>
    </source>
</evidence>
<reference evidence="8 9" key="1">
    <citation type="journal article" date="2015" name="Nature">
        <title>rRNA introns, odd ribosomes, and small enigmatic genomes across a large radiation of phyla.</title>
        <authorList>
            <person name="Brown C.T."/>
            <person name="Hug L.A."/>
            <person name="Thomas B.C."/>
            <person name="Sharon I."/>
            <person name="Castelle C.J."/>
            <person name="Singh A."/>
            <person name="Wilkins M.J."/>
            <person name="Williams K.H."/>
            <person name="Banfield J.F."/>
        </authorList>
    </citation>
    <scope>NUCLEOTIDE SEQUENCE [LARGE SCALE GENOMIC DNA]</scope>
</reference>
<evidence type="ECO:0000313" key="9">
    <source>
        <dbReference type="Proteomes" id="UP000033965"/>
    </source>
</evidence>